<feature type="compositionally biased region" description="Basic and acidic residues" evidence="2">
    <location>
        <begin position="1"/>
        <end position="10"/>
    </location>
</feature>
<organism evidence="3 4">
    <name type="scientific">Xylanimonas cellulosilytica (strain DSM 15894 / JCM 12276 / CECT 5975 / KCTC 9989 / LMG 20990 / NBRC 107835 / XIL07)</name>
    <dbReference type="NCBI Taxonomy" id="446471"/>
    <lineage>
        <taxon>Bacteria</taxon>
        <taxon>Bacillati</taxon>
        <taxon>Actinomycetota</taxon>
        <taxon>Actinomycetes</taxon>
        <taxon>Micrococcales</taxon>
        <taxon>Promicromonosporaceae</taxon>
        <taxon>Xylanimonas</taxon>
    </lineage>
</organism>
<dbReference type="AlphaFoldDB" id="D1BY57"/>
<evidence type="ECO:0000313" key="4">
    <source>
        <dbReference type="Proteomes" id="UP000002255"/>
    </source>
</evidence>
<evidence type="ECO:0000256" key="1">
    <source>
        <dbReference type="SAM" id="Coils"/>
    </source>
</evidence>
<reference evidence="3 4" key="2">
    <citation type="journal article" date="2010" name="Stand. Genomic Sci.">
        <title>Complete genome sequence of Xylanimonas cellulosilytica type strain (XIL07).</title>
        <authorList>
            <person name="Foster B."/>
            <person name="Pukall R."/>
            <person name="Abt B."/>
            <person name="Nolan M."/>
            <person name="Glavina Del Rio T."/>
            <person name="Chen F."/>
            <person name="Lucas S."/>
            <person name="Tice H."/>
            <person name="Pitluck S."/>
            <person name="Cheng J.-F."/>
            <person name="Chertkov O."/>
            <person name="Brettin T."/>
            <person name="Han C."/>
            <person name="Detter J.C."/>
            <person name="Bruce D."/>
            <person name="Goodwin L."/>
            <person name="Ivanova N."/>
            <person name="Mavromatis K."/>
            <person name="Pati A."/>
            <person name="Mikhailova N."/>
            <person name="Chen A."/>
            <person name="Palaniappan K."/>
            <person name="Land M."/>
            <person name="Hauser L."/>
            <person name="Chang Y.-J."/>
            <person name="Jeffries C.D."/>
            <person name="Chain P."/>
            <person name="Rohde M."/>
            <person name="Goeker M."/>
            <person name="Bristow J."/>
            <person name="Eisen J.A."/>
            <person name="Markowitz V."/>
            <person name="Hugenholtz P."/>
            <person name="Kyrpides N.C."/>
            <person name="Klenk H.-P."/>
            <person name="Lapidus A."/>
        </authorList>
    </citation>
    <scope>NUCLEOTIDE SEQUENCE [LARGE SCALE GENOMIC DNA]</scope>
    <source>
        <strain evidence="4">DSM 15894 / CECT 5975 / LMG 20990 / XIL07</strain>
    </source>
</reference>
<dbReference type="eggNOG" id="COG1340">
    <property type="taxonomic scope" value="Bacteria"/>
</dbReference>
<protein>
    <submittedName>
        <fullName evidence="3">Uncharacterized protein</fullName>
    </submittedName>
</protein>
<dbReference type="EMBL" id="CP001821">
    <property type="protein sequence ID" value="ACZ29900.1"/>
    <property type="molecule type" value="Genomic_DNA"/>
</dbReference>
<dbReference type="OrthoDB" id="3246562at2"/>
<gene>
    <name evidence="3" type="ordered locus">Xcel_0868</name>
</gene>
<feature type="coiled-coil region" evidence="1">
    <location>
        <begin position="209"/>
        <end position="292"/>
    </location>
</feature>
<dbReference type="HOGENOM" id="CLU_567349_0_0_11"/>
<keyword evidence="1" id="KW-0175">Coiled coil</keyword>
<dbReference type="Proteomes" id="UP000002255">
    <property type="component" value="Chromosome"/>
</dbReference>
<evidence type="ECO:0000256" key="2">
    <source>
        <dbReference type="SAM" id="MobiDB-lite"/>
    </source>
</evidence>
<evidence type="ECO:0000313" key="3">
    <source>
        <dbReference type="EMBL" id="ACZ29900.1"/>
    </source>
</evidence>
<reference evidence="4" key="1">
    <citation type="submission" date="2009-11" db="EMBL/GenBank/DDBJ databases">
        <title>The complete chromosome of Xylanimonas cellulosilytica DSM 15894.</title>
        <authorList>
            <consortium name="US DOE Joint Genome Institute (JGI-PGF)"/>
            <person name="Lucas S."/>
            <person name="Copeland A."/>
            <person name="Lapidus A."/>
            <person name="Glavina del Rio T."/>
            <person name="Dalin E."/>
            <person name="Tice H."/>
            <person name="Bruce D."/>
            <person name="Goodwin L."/>
            <person name="Pitluck S."/>
            <person name="Kyrpides N."/>
            <person name="Mavromatis K."/>
            <person name="Ivanova N."/>
            <person name="Mikhailova N."/>
            <person name="Foster B."/>
            <person name="Clum A."/>
            <person name="Brettin T."/>
            <person name="Detter J.C."/>
            <person name="Han C."/>
            <person name="Larimer F."/>
            <person name="Land M."/>
            <person name="Hauser L."/>
            <person name="Markowitz V."/>
            <person name="Cheng J.F."/>
            <person name="Hugenholtz P."/>
            <person name="Woyke T."/>
            <person name="Wu D."/>
            <person name="Gehrich-Schroeter G."/>
            <person name="Schneider S."/>
            <person name="Pukall S.R."/>
            <person name="Klenk H.P."/>
            <person name="Eisen J.A."/>
        </authorList>
    </citation>
    <scope>NUCLEOTIDE SEQUENCE [LARGE SCALE GENOMIC DNA]</scope>
    <source>
        <strain evidence="4">DSM 15894 / CECT 5975 / LMG 20990 / XIL07</strain>
    </source>
</reference>
<proteinExistence type="predicted"/>
<sequence>MSQSRLDPRGEPVVTTRAPEVSANAKDPSLYPVGTTAVVAIGALQSTHARGFGATVPELTGFQYKSTCKDPKCTVHSPLAQIQRAAKKQARTIKALGATARVLHDAIAEYGVDVTTLLLETFNPAAECGFPGHEDWTPQTWYAFTIGLDPDSQEHRWEQIGTGPAEALRSTLTTTAHDVADAVAQVVAAADAILEPALAPAEPTSDEVIQALEELVTGLRQQVESERAAHAATASRLAVVTGELEAARQTVRSVEGRHRTLTNEIAALMRRNRDLHRDLDAAVARAQAAEQATPVPVALAPAVVDGPDDVVPAPSPPDLPADVTTVAMALRAGRDLFPGLLITDHAIDQARRVDHDAKAAVWARRTWNALIDLDAFAHTPVAEEWSFHRYLSAQPAARTSAVHVAEGESDTVVDSYLAKQREFPVPTSVDPTGFAQVFAHVRIESGGKPPAPRLYYLDHRARSGRVVITYAGPHLPGARRG</sequence>
<keyword evidence="4" id="KW-1185">Reference proteome</keyword>
<feature type="region of interest" description="Disordered" evidence="2">
    <location>
        <begin position="1"/>
        <end position="26"/>
    </location>
</feature>
<accession>D1BY57</accession>
<dbReference type="KEGG" id="xce:Xcel_0868"/>
<name>D1BY57_XYLCX</name>